<dbReference type="InterPro" id="IPR020843">
    <property type="entry name" value="ER"/>
</dbReference>
<keyword evidence="5" id="KW-1185">Reference proteome</keyword>
<dbReference type="GO" id="GO:0070402">
    <property type="term" value="F:NADPH binding"/>
    <property type="evidence" value="ECO:0007669"/>
    <property type="project" value="TreeGrafter"/>
</dbReference>
<dbReference type="InterPro" id="IPR036291">
    <property type="entry name" value="NAD(P)-bd_dom_sf"/>
</dbReference>
<dbReference type="SUPFAM" id="SSF50129">
    <property type="entry name" value="GroES-like"/>
    <property type="match status" value="1"/>
</dbReference>
<evidence type="ECO:0000256" key="1">
    <source>
        <dbReference type="ARBA" id="ARBA00022857"/>
    </source>
</evidence>
<protein>
    <submittedName>
        <fullName evidence="4">Zn-dependent oxidoreductase, NADPH:quinone reductase</fullName>
    </submittedName>
</protein>
<dbReference type="Pfam" id="PF00107">
    <property type="entry name" value="ADH_zinc_N"/>
    <property type="match status" value="1"/>
</dbReference>
<proteinExistence type="predicted"/>
<dbReference type="HOGENOM" id="CLU_026673_3_4_11"/>
<dbReference type="InterPro" id="IPR013154">
    <property type="entry name" value="ADH-like_N"/>
</dbReference>
<dbReference type="InterPro" id="IPR013149">
    <property type="entry name" value="ADH-like_C"/>
</dbReference>
<gene>
    <name evidence="4" type="ORF">SacxiDRAFT_0502</name>
</gene>
<dbReference type="OrthoDB" id="2665481at2"/>
<dbReference type="Pfam" id="PF08240">
    <property type="entry name" value="ADH_N"/>
    <property type="match status" value="1"/>
</dbReference>
<dbReference type="Proteomes" id="UP000004691">
    <property type="component" value="Unassembled WGS sequence"/>
</dbReference>
<dbReference type="PANTHER" id="PTHR48106">
    <property type="entry name" value="QUINONE OXIDOREDUCTASE PIG3-RELATED"/>
    <property type="match status" value="1"/>
</dbReference>
<evidence type="ECO:0000313" key="5">
    <source>
        <dbReference type="Proteomes" id="UP000004691"/>
    </source>
</evidence>
<dbReference type="eggNOG" id="COG0604">
    <property type="taxonomic scope" value="Bacteria"/>
</dbReference>
<feature type="domain" description="Enoyl reductase (ER)" evidence="3">
    <location>
        <begin position="18"/>
        <end position="326"/>
    </location>
</feature>
<dbReference type="RefSeq" id="WP_006236881.1">
    <property type="nucleotide sequence ID" value="NZ_JH636049.1"/>
</dbReference>
<dbReference type="InterPro" id="IPR011032">
    <property type="entry name" value="GroES-like_sf"/>
</dbReference>
<dbReference type="PANTHER" id="PTHR48106:SF13">
    <property type="entry name" value="QUINONE OXIDOREDUCTASE-RELATED"/>
    <property type="match status" value="1"/>
</dbReference>
<organism evidence="4 5">
    <name type="scientific">Saccharomonospora xinjiangensis XJ-54</name>
    <dbReference type="NCBI Taxonomy" id="882086"/>
    <lineage>
        <taxon>Bacteria</taxon>
        <taxon>Bacillati</taxon>
        <taxon>Actinomycetota</taxon>
        <taxon>Actinomycetes</taxon>
        <taxon>Pseudonocardiales</taxon>
        <taxon>Pseudonocardiaceae</taxon>
        <taxon>Saccharomonospora</taxon>
    </lineage>
</organism>
<dbReference type="Gene3D" id="3.40.50.720">
    <property type="entry name" value="NAD(P)-binding Rossmann-like Domain"/>
    <property type="match status" value="1"/>
</dbReference>
<keyword evidence="1" id="KW-0521">NADP</keyword>
<evidence type="ECO:0000313" key="4">
    <source>
        <dbReference type="EMBL" id="EID52778.1"/>
    </source>
</evidence>
<accession>I0UY25</accession>
<dbReference type="SUPFAM" id="SSF51735">
    <property type="entry name" value="NAD(P)-binding Rossmann-fold domains"/>
    <property type="match status" value="1"/>
</dbReference>
<sequence>MQSTKVRQRRIARAQRPGGPEVIEVAVEDLPEPGPGEALVRVEAAGLNHADSLIRSGGYVVTMPFPLAVGVEAAGTVVAAGDGAGVALGSRVCGTGWLGSCADHVVVPVERLVPIPDGLGFEEAASVAHAGAAAGALTRVWPLTGRRAAVWGAAGAVGRLLVAWLSRNGTEVIGIAGGDRVDIPALLGAAHIVDRTAGDVAVQVREATGGRGVDAVFDPVAGSTFRTSLAMLAPRGCLINYGQLSGAVAGTEFADLFNAGGVFVTKFNAGAYVDDYADVTALIGEALHLAVERPEVLSPVAARFPLTEAAAAYRALESGAAGKVLVVPGLSQGDG</sequence>
<evidence type="ECO:0000259" key="3">
    <source>
        <dbReference type="SMART" id="SM00829"/>
    </source>
</evidence>
<dbReference type="GO" id="GO:0005829">
    <property type="term" value="C:cytosol"/>
    <property type="evidence" value="ECO:0007669"/>
    <property type="project" value="TreeGrafter"/>
</dbReference>
<name>I0UY25_9PSEU</name>
<dbReference type="SMART" id="SM00829">
    <property type="entry name" value="PKS_ER"/>
    <property type="match status" value="1"/>
</dbReference>
<reference evidence="4 5" key="1">
    <citation type="submission" date="2012-01" db="EMBL/GenBank/DDBJ databases">
        <title>Improved High-Quality Draft sequence of Saccharomonospora xinjiangensis XJ-54.</title>
        <authorList>
            <consortium name="US DOE Joint Genome Institute"/>
            <person name="Lucas S."/>
            <person name="Han J."/>
            <person name="Lapidus A."/>
            <person name="Cheng J.-F."/>
            <person name="Goodwin L."/>
            <person name="Pitluck S."/>
            <person name="Peters L."/>
            <person name="Mikhailova N."/>
            <person name="Teshima H."/>
            <person name="Detter J.C."/>
            <person name="Han C."/>
            <person name="Tapia R."/>
            <person name="Land M."/>
            <person name="Hauser L."/>
            <person name="Kyrpides N."/>
            <person name="Ivanova N."/>
            <person name="Pagani I."/>
            <person name="Brambilla E.-M."/>
            <person name="Klenk H.-P."/>
            <person name="Woyke T."/>
        </authorList>
    </citation>
    <scope>NUCLEOTIDE SEQUENCE [LARGE SCALE GENOMIC DNA]</scope>
    <source>
        <strain evidence="4 5">XJ-54</strain>
    </source>
</reference>
<dbReference type="STRING" id="882086.SacxiDRAFT_0502"/>
<dbReference type="AlphaFoldDB" id="I0UY25"/>
<dbReference type="Gene3D" id="3.90.180.10">
    <property type="entry name" value="Medium-chain alcohol dehydrogenases, catalytic domain"/>
    <property type="match status" value="1"/>
</dbReference>
<dbReference type="GO" id="GO:0035925">
    <property type="term" value="F:mRNA 3'-UTR AU-rich region binding"/>
    <property type="evidence" value="ECO:0007669"/>
    <property type="project" value="TreeGrafter"/>
</dbReference>
<dbReference type="EMBL" id="JH636049">
    <property type="protein sequence ID" value="EID52778.1"/>
    <property type="molecule type" value="Genomic_DNA"/>
</dbReference>
<dbReference type="GO" id="GO:0003960">
    <property type="term" value="F:quinone reductase (NADPH) activity"/>
    <property type="evidence" value="ECO:0007669"/>
    <property type="project" value="TreeGrafter"/>
</dbReference>
<evidence type="ECO:0000256" key="2">
    <source>
        <dbReference type="ARBA" id="ARBA00023002"/>
    </source>
</evidence>
<keyword evidence="2" id="KW-0560">Oxidoreductase</keyword>